<dbReference type="SUPFAM" id="SSF81321">
    <property type="entry name" value="Family A G protein-coupled receptor-like"/>
    <property type="match status" value="1"/>
</dbReference>
<feature type="transmembrane region" description="Helical" evidence="10">
    <location>
        <begin position="103"/>
        <end position="125"/>
    </location>
</feature>
<feature type="transmembrane region" description="Helical" evidence="10">
    <location>
        <begin position="252"/>
        <end position="272"/>
    </location>
</feature>
<proteinExistence type="inferred from homology"/>
<evidence type="ECO:0000313" key="12">
    <source>
        <dbReference type="EnsemblMetazoa" id="XP_038045100.1"/>
    </source>
</evidence>
<keyword evidence="13" id="KW-1185">Reference proteome</keyword>
<dbReference type="OMA" id="WIISISY"/>
<dbReference type="RefSeq" id="XP_038045100.1">
    <property type="nucleotide sequence ID" value="XM_038189172.1"/>
</dbReference>
<evidence type="ECO:0000256" key="7">
    <source>
        <dbReference type="ARBA" id="ARBA00023170"/>
    </source>
</evidence>
<evidence type="ECO:0000256" key="4">
    <source>
        <dbReference type="ARBA" id="ARBA00022989"/>
    </source>
</evidence>
<feature type="transmembrane region" description="Helical" evidence="10">
    <location>
        <begin position="63"/>
        <end position="83"/>
    </location>
</feature>
<evidence type="ECO:0000256" key="5">
    <source>
        <dbReference type="ARBA" id="ARBA00023040"/>
    </source>
</evidence>
<dbReference type="OrthoDB" id="10044919at2759"/>
<keyword evidence="8 9" id="KW-0807">Transducer</keyword>
<dbReference type="PANTHER" id="PTHR24228:SF72">
    <property type="entry name" value="G-PROTEIN COUPLED RECEPTORS FAMILY 1 PROFILE DOMAIN-CONTAINING PROTEIN"/>
    <property type="match status" value="1"/>
</dbReference>
<dbReference type="Pfam" id="PF00001">
    <property type="entry name" value="7tm_1"/>
    <property type="match status" value="1"/>
</dbReference>
<keyword evidence="7 9" id="KW-0675">Receptor</keyword>
<dbReference type="InterPro" id="IPR000276">
    <property type="entry name" value="GPCR_Rhodpsn"/>
</dbReference>
<accession>A0A913Z316</accession>
<dbReference type="GeneID" id="119719674"/>
<evidence type="ECO:0000256" key="3">
    <source>
        <dbReference type="ARBA" id="ARBA00022692"/>
    </source>
</evidence>
<evidence type="ECO:0000256" key="9">
    <source>
        <dbReference type="RuleBase" id="RU000688"/>
    </source>
</evidence>
<protein>
    <recommendedName>
        <fullName evidence="11">G-protein coupled receptors family 1 profile domain-containing protein</fullName>
    </recommendedName>
</protein>
<sequence>MNNTTSSPVVENEPKILVFELFYERQIFAAIVITVVTLGTVGNSLVIIAVASSKKLRTTTNVFVVNLAVADVLNCFFLPWQAVAILGGDDCWPISGARWVCTAASFISVFTTGCSLNNLALIAVNRWVGITKSRFTTRRIYTARKLALMVIFSWAIPLGCALTPVLTDFGELGYEKLYKLCSWVRLNPYTNTYRMLIAGIYYPTQLITITISYISIFFYVRKTSHETMEATRGNLATRMRISKRQLDVTKNLVYVVLAFILCFTPCFVALTITDAEWIYKFAPWAVAMVYCNSSVNPVIYATSHPDFKEVIGHLMCRRRCRTIPQSDPSPRARAAVYAISTLLTRNAQRTKTTACN</sequence>
<dbReference type="Proteomes" id="UP000887568">
    <property type="component" value="Unplaced"/>
</dbReference>
<organism evidence="12 13">
    <name type="scientific">Patiria miniata</name>
    <name type="common">Bat star</name>
    <name type="synonym">Asterina miniata</name>
    <dbReference type="NCBI Taxonomy" id="46514"/>
    <lineage>
        <taxon>Eukaryota</taxon>
        <taxon>Metazoa</taxon>
        <taxon>Echinodermata</taxon>
        <taxon>Eleutherozoa</taxon>
        <taxon>Asterozoa</taxon>
        <taxon>Asteroidea</taxon>
        <taxon>Valvatacea</taxon>
        <taxon>Valvatida</taxon>
        <taxon>Asterinidae</taxon>
        <taxon>Patiria</taxon>
    </lineage>
</organism>
<dbReference type="CDD" id="cd00637">
    <property type="entry name" value="7tm_classA_rhodopsin-like"/>
    <property type="match status" value="1"/>
</dbReference>
<keyword evidence="5 9" id="KW-0297">G-protein coupled receptor</keyword>
<keyword evidence="4 10" id="KW-1133">Transmembrane helix</keyword>
<feature type="transmembrane region" description="Helical" evidence="10">
    <location>
        <begin position="146"/>
        <end position="166"/>
    </location>
</feature>
<keyword evidence="6 10" id="KW-0472">Membrane</keyword>
<comment type="subcellular location">
    <subcellularLocation>
        <location evidence="1">Cell membrane</location>
        <topology evidence="1">Multi-pass membrane protein</topology>
    </subcellularLocation>
</comment>
<dbReference type="Gene3D" id="1.20.1070.10">
    <property type="entry name" value="Rhodopsin 7-helix transmembrane proteins"/>
    <property type="match status" value="1"/>
</dbReference>
<keyword evidence="3 9" id="KW-0812">Transmembrane</keyword>
<dbReference type="PROSITE" id="PS50262">
    <property type="entry name" value="G_PROTEIN_RECEP_F1_2"/>
    <property type="match status" value="1"/>
</dbReference>
<reference evidence="12" key="1">
    <citation type="submission" date="2022-11" db="UniProtKB">
        <authorList>
            <consortium name="EnsemblMetazoa"/>
        </authorList>
    </citation>
    <scope>IDENTIFICATION</scope>
</reference>
<evidence type="ECO:0000256" key="6">
    <source>
        <dbReference type="ARBA" id="ARBA00023136"/>
    </source>
</evidence>
<evidence type="ECO:0000313" key="13">
    <source>
        <dbReference type="Proteomes" id="UP000887568"/>
    </source>
</evidence>
<evidence type="ECO:0000259" key="11">
    <source>
        <dbReference type="PROSITE" id="PS50262"/>
    </source>
</evidence>
<comment type="similarity">
    <text evidence="9">Belongs to the G-protein coupled receptor 1 family.</text>
</comment>
<dbReference type="SMART" id="SM01381">
    <property type="entry name" value="7TM_GPCR_Srsx"/>
    <property type="match status" value="1"/>
</dbReference>
<dbReference type="InterPro" id="IPR017452">
    <property type="entry name" value="GPCR_Rhodpsn_7TM"/>
</dbReference>
<dbReference type="PRINTS" id="PR00237">
    <property type="entry name" value="GPCRRHODOPSN"/>
</dbReference>
<dbReference type="PROSITE" id="PS00237">
    <property type="entry name" value="G_PROTEIN_RECEP_F1_1"/>
    <property type="match status" value="1"/>
</dbReference>
<evidence type="ECO:0000256" key="1">
    <source>
        <dbReference type="ARBA" id="ARBA00004651"/>
    </source>
</evidence>
<dbReference type="GO" id="GO:0004930">
    <property type="term" value="F:G protein-coupled receptor activity"/>
    <property type="evidence" value="ECO:0007669"/>
    <property type="project" value="UniProtKB-KW"/>
</dbReference>
<dbReference type="GO" id="GO:0005886">
    <property type="term" value="C:plasma membrane"/>
    <property type="evidence" value="ECO:0007669"/>
    <property type="project" value="UniProtKB-SubCell"/>
</dbReference>
<dbReference type="EnsemblMetazoa" id="XM_038189172.1">
    <property type="protein sequence ID" value="XP_038045100.1"/>
    <property type="gene ID" value="LOC119719674"/>
</dbReference>
<dbReference type="PANTHER" id="PTHR24228">
    <property type="entry name" value="B2 BRADYKININ RECEPTOR/ANGIOTENSIN II RECEPTOR"/>
    <property type="match status" value="1"/>
</dbReference>
<evidence type="ECO:0000256" key="10">
    <source>
        <dbReference type="SAM" id="Phobius"/>
    </source>
</evidence>
<feature type="transmembrane region" description="Helical" evidence="10">
    <location>
        <begin position="27"/>
        <end position="51"/>
    </location>
</feature>
<feature type="transmembrane region" description="Helical" evidence="10">
    <location>
        <begin position="200"/>
        <end position="220"/>
    </location>
</feature>
<keyword evidence="2" id="KW-1003">Cell membrane</keyword>
<feature type="domain" description="G-protein coupled receptors family 1 profile" evidence="11">
    <location>
        <begin position="42"/>
        <end position="300"/>
    </location>
</feature>
<dbReference type="AlphaFoldDB" id="A0A913Z316"/>
<name>A0A913Z316_PATMI</name>
<evidence type="ECO:0000256" key="8">
    <source>
        <dbReference type="ARBA" id="ARBA00023224"/>
    </source>
</evidence>
<evidence type="ECO:0000256" key="2">
    <source>
        <dbReference type="ARBA" id="ARBA00022475"/>
    </source>
</evidence>